<evidence type="ECO:0000313" key="1">
    <source>
        <dbReference type="EMBL" id="BCK82314.1"/>
    </source>
</evidence>
<dbReference type="Proteomes" id="UP000681035">
    <property type="component" value="Chromosome"/>
</dbReference>
<keyword evidence="2" id="KW-1185">Reference proteome</keyword>
<dbReference type="AlphaFoldDB" id="A0A810Q2V5"/>
<dbReference type="KEGG" id="vcop:MM50RIKEN_20770"/>
<gene>
    <name evidence="1" type="ORF">MM50RIKEN_20770</name>
</gene>
<reference evidence="1" key="1">
    <citation type="submission" date="2020-09" db="EMBL/GenBank/DDBJ databases">
        <title>New species isolated from human feces.</title>
        <authorList>
            <person name="Kitahara M."/>
            <person name="Shigeno Y."/>
            <person name="Shime M."/>
            <person name="Matsumoto Y."/>
            <person name="Nakamura S."/>
            <person name="Motooka D."/>
            <person name="Fukuoka S."/>
            <person name="Nishikawa H."/>
            <person name="Benno Y."/>
        </authorList>
    </citation>
    <scope>NUCLEOTIDE SEQUENCE</scope>
    <source>
        <strain evidence="1">MM50</strain>
    </source>
</reference>
<protein>
    <submittedName>
        <fullName evidence="1">Uncharacterized protein</fullName>
    </submittedName>
</protein>
<organism evidence="1 2">
    <name type="scientific">Vescimonas coprocola</name>
    <dbReference type="NCBI Taxonomy" id="2714355"/>
    <lineage>
        <taxon>Bacteria</taxon>
        <taxon>Bacillati</taxon>
        <taxon>Bacillota</taxon>
        <taxon>Clostridia</taxon>
        <taxon>Eubacteriales</taxon>
        <taxon>Oscillospiraceae</taxon>
        <taxon>Vescimonas</taxon>
    </lineage>
</organism>
<sequence>MTLQEMSHDYAASADAIGERIRQLHQRALTAQDPEEVLCLQRRIRELMPLRRQARELAYHTAHYYDRGCHRYAAYRI</sequence>
<dbReference type="EMBL" id="AP023418">
    <property type="protein sequence ID" value="BCK82314.1"/>
    <property type="molecule type" value="Genomic_DNA"/>
</dbReference>
<evidence type="ECO:0000313" key="2">
    <source>
        <dbReference type="Proteomes" id="UP000681035"/>
    </source>
</evidence>
<name>A0A810Q2V5_9FIRM</name>
<accession>A0A810Q2V5</accession>
<dbReference type="RefSeq" id="WP_213540836.1">
    <property type="nucleotide sequence ID" value="NZ_AP023418.1"/>
</dbReference>
<proteinExistence type="predicted"/>